<reference evidence="2 3" key="1">
    <citation type="submission" date="2017-07" db="EMBL/GenBank/DDBJ databases">
        <title>Draft Genome Sequences of Select Purple Nonsulfur Bacteria.</title>
        <authorList>
            <person name="Lasarre B."/>
            <person name="Mckinlay J.B."/>
        </authorList>
    </citation>
    <scope>NUCLEOTIDE SEQUENCE [LARGE SCALE GENOMIC DNA]</scope>
    <source>
        <strain evidence="2 3">DSM 11907</strain>
    </source>
</reference>
<feature type="transmembrane region" description="Helical" evidence="1">
    <location>
        <begin position="86"/>
        <end position="106"/>
    </location>
</feature>
<feature type="transmembrane region" description="Helical" evidence="1">
    <location>
        <begin position="62"/>
        <end position="79"/>
    </location>
</feature>
<dbReference type="AlphaFoldDB" id="A0A327K5L7"/>
<feature type="transmembrane region" description="Helical" evidence="1">
    <location>
        <begin position="270"/>
        <end position="294"/>
    </location>
</feature>
<feature type="transmembrane region" description="Helical" evidence="1">
    <location>
        <begin position="240"/>
        <end position="258"/>
    </location>
</feature>
<proteinExistence type="predicted"/>
<dbReference type="Pfam" id="PF05940">
    <property type="entry name" value="NnrS"/>
    <property type="match status" value="1"/>
</dbReference>
<feature type="transmembrane region" description="Helical" evidence="1">
    <location>
        <begin position="300"/>
        <end position="319"/>
    </location>
</feature>
<comment type="caution">
    <text evidence="2">The sequence shown here is derived from an EMBL/GenBank/DDBJ whole genome shotgun (WGS) entry which is preliminary data.</text>
</comment>
<sequence>MTPVPRVAPYSGPALLSYGFRPFFLAGALFAGLAVLVWMPVYEGRIALDTVFAPIDWHAHELLFGYVAAVVTGFLLTAIPNWTGRLPLAGTPLLVLVLAWLAGRVAVSFGGALGWVAVAVIDVAFLLLVLAAAGREVIAGKNWRNLRVLVIVGVFAAADVVVHVEAHVRGEAVLGRRLALAAIVMLIVLIGGRIVPSFTRNWLVKANPGRLPAPFGRLDAVAIGVSVPALAAWLVAPTGWITAALLGLAGAVQAVRLARWAGDRTGRDALVLILHLGYAFIPLGFLLLAAAALWPVVPEAAGIHAWSVGAVGVMTLAVMTRATRGHTGRALEAPPSTRAVYGAVVTAAGLRLLAALVPELATPLLWAAALAWVAAFGGFCAVYGPMLLRPRLGKE</sequence>
<dbReference type="OrthoDB" id="9770040at2"/>
<organism evidence="2 3">
    <name type="scientific">Rhodoplanes elegans</name>
    <dbReference type="NCBI Taxonomy" id="29408"/>
    <lineage>
        <taxon>Bacteria</taxon>
        <taxon>Pseudomonadati</taxon>
        <taxon>Pseudomonadota</taxon>
        <taxon>Alphaproteobacteria</taxon>
        <taxon>Hyphomicrobiales</taxon>
        <taxon>Nitrobacteraceae</taxon>
        <taxon>Rhodoplanes</taxon>
    </lineage>
</organism>
<evidence type="ECO:0000313" key="2">
    <source>
        <dbReference type="EMBL" id="RAI33194.1"/>
    </source>
</evidence>
<dbReference type="EMBL" id="NPEU01000376">
    <property type="protein sequence ID" value="RAI33194.1"/>
    <property type="molecule type" value="Genomic_DNA"/>
</dbReference>
<gene>
    <name evidence="2" type="ORF">CH338_22960</name>
</gene>
<dbReference type="InterPro" id="IPR010266">
    <property type="entry name" value="NnrS"/>
</dbReference>
<feature type="transmembrane region" description="Helical" evidence="1">
    <location>
        <begin position="339"/>
        <end position="358"/>
    </location>
</feature>
<feature type="transmembrane region" description="Helical" evidence="1">
    <location>
        <begin position="112"/>
        <end position="134"/>
    </location>
</feature>
<feature type="transmembrane region" description="Helical" evidence="1">
    <location>
        <begin position="178"/>
        <end position="195"/>
    </location>
</feature>
<dbReference type="Proteomes" id="UP000248863">
    <property type="component" value="Unassembled WGS sequence"/>
</dbReference>
<feature type="transmembrane region" description="Helical" evidence="1">
    <location>
        <begin position="364"/>
        <end position="388"/>
    </location>
</feature>
<keyword evidence="3" id="KW-1185">Reference proteome</keyword>
<accession>A0A327K5L7</accession>
<keyword evidence="1" id="KW-1133">Transmembrane helix</keyword>
<protein>
    <submittedName>
        <fullName evidence="2">Short-chain dehydrogenase</fullName>
    </submittedName>
</protein>
<feature type="transmembrane region" description="Helical" evidence="1">
    <location>
        <begin position="23"/>
        <end position="42"/>
    </location>
</feature>
<evidence type="ECO:0000256" key="1">
    <source>
        <dbReference type="SAM" id="Phobius"/>
    </source>
</evidence>
<keyword evidence="1" id="KW-0472">Membrane</keyword>
<dbReference type="RefSeq" id="WP_111359407.1">
    <property type="nucleotide sequence ID" value="NZ_NHSK01000063.1"/>
</dbReference>
<evidence type="ECO:0000313" key="3">
    <source>
        <dbReference type="Proteomes" id="UP000248863"/>
    </source>
</evidence>
<name>A0A327K5L7_9BRAD</name>
<keyword evidence="1" id="KW-0812">Transmembrane</keyword>